<keyword evidence="2" id="KW-1185">Reference proteome</keyword>
<protein>
    <submittedName>
        <fullName evidence="1">DEAD/DEAH box helicase family protein</fullName>
    </submittedName>
</protein>
<sequence>MDEQINEKKFEEAIEHSLITNGGYKKGDPKKFDRKLALDKETLINFVKKTQPNKWKKHCLIYNTSAEESFINRFCKEVKTRGLLDVLRHGFKDRGTLFKVCHFKPETALNPDSVELYEDNILHCTRQLHYSVFNENSIDIVLFLNGIPIVSMELKCQFTGQNVLNAIDQYKFDRASKDTIFEFRNRVLVHFAVDLYEVHMTTKLDGVKTYFLPFNQGSKGCGNIGSAGNPTNYDGYQTAYLWEQVLCKDRLLEIIHKYMHLEKKEKKDVKGKKHIEETMIFPRYHQLDVVTKLLADVKKNGAGKNYLIQHSAGSGKSNSIAWLAYRLVGLHNNDDESIFQTIIVVTDRRILDSQLQDTIYQFDHVPGVVECIDKKKHSVDLKNAINSGKRIIITTLQKFPVIYKEVQVNNRNFAIIVDEAHSSQTGQASKKLKKALGNTEEVLEAYRKIENEAEENQKDEEDRLLDELASHGQLKNLSFFAFTATPKGKTLQMFGEKQSDGTYRAYHIYSMRQAIEEHFILDVLKNYTTYKMYYKIAKKAADDPDIDTTKGAKEIAKYESLHPHNLAQKTAIMIEHFRSITKNKIGGRAKAMVVTSSRLHAVRYLFEFRRYIKEKGYKDLDVLVAFSGTVKDDIYNEKDWTEEVINKNKDGETIKEDELKKYFHTDKFNMLIVAEKYQTGFDEPLLHTMFVDKKLTGVKAVQTLSRLNRTMKGKEDTFVLDFVNTSEEMQKSFNPYYQATILEQETDPNVIYTLKYKLDEFQIYHPTEVERFAKTYYSKNNRNAQAILTACIKPALDRYNAKEKEEREEFKSALSRFVRIYSFIIQVCRMYDKDMQKFFVYAKFLSKCLPKGENEKVNISDKIILEYYKLSKTFEGQIILDKDGDYIPNVKGGIGGKQKKKDPLSVIIDKMNDRFGTEFTEQDKVLEQMKADFSKDEKIVNAAKANDKSLFKYLYEQKFKDVAVNRYEANDKFFMSLFSDEEKMNFIMSMMSEVIYRELREQ</sequence>
<name>A0ACB5UQY0_9FIRM</name>
<dbReference type="EMBL" id="BTPU01000105">
    <property type="protein sequence ID" value="GMQ65267.1"/>
    <property type="molecule type" value="Genomic_DNA"/>
</dbReference>
<evidence type="ECO:0000313" key="2">
    <source>
        <dbReference type="Proteomes" id="UP001374599"/>
    </source>
</evidence>
<organism evidence="1 2">
    <name type="scientific">Vallitalea maricola</name>
    <dbReference type="NCBI Taxonomy" id="3074433"/>
    <lineage>
        <taxon>Bacteria</taxon>
        <taxon>Bacillati</taxon>
        <taxon>Bacillota</taxon>
        <taxon>Clostridia</taxon>
        <taxon>Lachnospirales</taxon>
        <taxon>Vallitaleaceae</taxon>
        <taxon>Vallitalea</taxon>
    </lineage>
</organism>
<keyword evidence="1" id="KW-0347">Helicase</keyword>
<comment type="caution">
    <text evidence="1">The sequence shown here is derived from an EMBL/GenBank/DDBJ whole genome shotgun (WGS) entry which is preliminary data.</text>
</comment>
<gene>
    <name evidence="1" type="ORF">AN2V17_45100</name>
</gene>
<evidence type="ECO:0000313" key="1">
    <source>
        <dbReference type="EMBL" id="GMQ65267.1"/>
    </source>
</evidence>
<keyword evidence="1" id="KW-0547">Nucleotide-binding</keyword>
<accession>A0ACB5UQY0</accession>
<proteinExistence type="predicted"/>
<reference evidence="1" key="1">
    <citation type="submission" date="2023-09" db="EMBL/GenBank/DDBJ databases">
        <title>Vallitalea sediminicola and Vallitalea maricola sp. nov., anaerobic bacteria isolated from marine sediment.</title>
        <authorList>
            <person name="Hirano S."/>
            <person name="Maeda A."/>
            <person name="Terahara T."/>
            <person name="Mori K."/>
            <person name="Hamada M."/>
            <person name="Matsumoto R."/>
            <person name="Kobayashi T."/>
        </authorList>
    </citation>
    <scope>NUCLEOTIDE SEQUENCE</scope>
    <source>
        <strain evidence="1">AN17-2</strain>
    </source>
</reference>
<keyword evidence="1" id="KW-0067">ATP-binding</keyword>
<dbReference type="Proteomes" id="UP001374599">
    <property type="component" value="Unassembled WGS sequence"/>
</dbReference>
<keyword evidence="1" id="KW-0378">Hydrolase</keyword>